<dbReference type="Proteomes" id="UP001325680">
    <property type="component" value="Chromosome"/>
</dbReference>
<keyword evidence="3" id="KW-1185">Reference proteome</keyword>
<name>A0ABZ0WBT8_9BACT</name>
<evidence type="ECO:0008006" key="4">
    <source>
        <dbReference type="Google" id="ProtNLM"/>
    </source>
</evidence>
<organism evidence="2 3">
    <name type="scientific">Niabella yanshanensis</name>
    <dbReference type="NCBI Taxonomy" id="577386"/>
    <lineage>
        <taxon>Bacteria</taxon>
        <taxon>Pseudomonadati</taxon>
        <taxon>Bacteroidota</taxon>
        <taxon>Chitinophagia</taxon>
        <taxon>Chitinophagales</taxon>
        <taxon>Chitinophagaceae</taxon>
        <taxon>Niabella</taxon>
    </lineage>
</organism>
<reference evidence="2 3" key="1">
    <citation type="submission" date="2023-12" db="EMBL/GenBank/DDBJ databases">
        <title>Genome sequencing and assembly of bacterial species from a model synthetic community.</title>
        <authorList>
            <person name="Hogle S.L."/>
        </authorList>
    </citation>
    <scope>NUCLEOTIDE SEQUENCE [LARGE SCALE GENOMIC DNA]</scope>
    <source>
        <strain evidence="2 3">HAMBI_3031</strain>
    </source>
</reference>
<gene>
    <name evidence="2" type="ORF">U0035_08385</name>
</gene>
<sequence>MKLFLSILLTVFLYGYSGYAQTNKTSSKEKTDITLTNGGKAVFFVENLSKKGDASILSLHKKNSDSIYNMFGGATTTLLVGRTNAQSFKSVTRLKSWYVYVKDLKHRTAMIMIDGNTEPTIEYDPDKYIPLVKKKFVVELTQRKSSMKQERWGEEAAESSLQLKLETKFIPDASYASALIRNANTMEYPLPPFQEDPVMKGSYSFVSYTDSTQKTPTVKALYVYLNDGTNRLKSTEMDYLNGTKNKTVYYYTSLGLLDSMKSFTNGKSDYTLKYKYLHDRYISYTNNNDNSRREFICNTLKQVATIKDFDSDNSISMYRSFKFDDKGRVLTESRYKDYYTLEGKMEYTYNDNNSKVLATLKTYDDNKLTYELTRKKQGNQFIQNNKSIYGYENIGIDSYSKDGAGHSKNYTNGKMSGYFVTQKVSD</sequence>
<proteinExistence type="predicted"/>
<feature type="chain" id="PRO_5045388099" description="RHS repeat-associated core domain-containing protein" evidence="1">
    <location>
        <begin position="21"/>
        <end position="426"/>
    </location>
</feature>
<keyword evidence="1" id="KW-0732">Signal</keyword>
<dbReference type="RefSeq" id="WP_114789544.1">
    <property type="nucleotide sequence ID" value="NZ_CP139960.1"/>
</dbReference>
<accession>A0ABZ0WBT8</accession>
<protein>
    <recommendedName>
        <fullName evidence="4">RHS repeat-associated core domain-containing protein</fullName>
    </recommendedName>
</protein>
<evidence type="ECO:0000256" key="1">
    <source>
        <dbReference type="SAM" id="SignalP"/>
    </source>
</evidence>
<feature type="signal peptide" evidence="1">
    <location>
        <begin position="1"/>
        <end position="20"/>
    </location>
</feature>
<evidence type="ECO:0000313" key="3">
    <source>
        <dbReference type="Proteomes" id="UP001325680"/>
    </source>
</evidence>
<dbReference type="EMBL" id="CP139960">
    <property type="protein sequence ID" value="WQD40159.1"/>
    <property type="molecule type" value="Genomic_DNA"/>
</dbReference>
<evidence type="ECO:0000313" key="2">
    <source>
        <dbReference type="EMBL" id="WQD40159.1"/>
    </source>
</evidence>